<dbReference type="PROSITE" id="PS51257">
    <property type="entry name" value="PROKAR_LIPOPROTEIN"/>
    <property type="match status" value="1"/>
</dbReference>
<sequence>MKKIIMLAIVLVMLLTSIGGCWPWWYEGDGYDRGESHQGTRDSAGPRGPAGGGPGGGGHGGGGFGGGH</sequence>
<feature type="region of interest" description="Disordered" evidence="1">
    <location>
        <begin position="32"/>
        <end position="68"/>
    </location>
</feature>
<reference evidence="2" key="1">
    <citation type="journal article" date="2015" name="Proc. Natl. Acad. Sci. U.S.A.">
        <title>Networks of energetic and metabolic interactions define dynamics in microbial communities.</title>
        <authorList>
            <person name="Embree M."/>
            <person name="Liu J.K."/>
            <person name="Al-Bassam M.M."/>
            <person name="Zengler K."/>
        </authorList>
    </citation>
    <scope>NUCLEOTIDE SEQUENCE</scope>
</reference>
<name>A0A0W8FRK1_9ZZZZ</name>
<dbReference type="EMBL" id="LNQE01000908">
    <property type="protein sequence ID" value="KUG23412.1"/>
    <property type="molecule type" value="Genomic_DNA"/>
</dbReference>
<proteinExistence type="predicted"/>
<organism evidence="2">
    <name type="scientific">hydrocarbon metagenome</name>
    <dbReference type="NCBI Taxonomy" id="938273"/>
    <lineage>
        <taxon>unclassified sequences</taxon>
        <taxon>metagenomes</taxon>
        <taxon>ecological metagenomes</taxon>
    </lineage>
</organism>
<feature type="compositionally biased region" description="Gly residues" evidence="1">
    <location>
        <begin position="48"/>
        <end position="68"/>
    </location>
</feature>
<gene>
    <name evidence="2" type="ORF">ASZ90_006796</name>
</gene>
<accession>A0A0W8FRK1</accession>
<dbReference type="AlphaFoldDB" id="A0A0W8FRK1"/>
<protein>
    <submittedName>
        <fullName evidence="2">Uncharacterized protein</fullName>
    </submittedName>
</protein>
<comment type="caution">
    <text evidence="2">The sequence shown here is derived from an EMBL/GenBank/DDBJ whole genome shotgun (WGS) entry which is preliminary data.</text>
</comment>
<evidence type="ECO:0000256" key="1">
    <source>
        <dbReference type="SAM" id="MobiDB-lite"/>
    </source>
</evidence>
<evidence type="ECO:0000313" key="2">
    <source>
        <dbReference type="EMBL" id="KUG23412.1"/>
    </source>
</evidence>